<dbReference type="InterPro" id="IPR027417">
    <property type="entry name" value="P-loop_NTPase"/>
</dbReference>
<feature type="transmembrane region" description="Helical" evidence="9">
    <location>
        <begin position="528"/>
        <end position="550"/>
    </location>
</feature>
<dbReference type="AlphaFoldDB" id="A0A8I6TJH3"/>
<evidence type="ECO:0000313" key="11">
    <source>
        <dbReference type="EnsemblMetazoa" id="XP_014255564.1"/>
    </source>
</evidence>
<dbReference type="Pfam" id="PF00005">
    <property type="entry name" value="ABC_tran"/>
    <property type="match status" value="1"/>
</dbReference>
<dbReference type="GO" id="GO:0005524">
    <property type="term" value="F:ATP binding"/>
    <property type="evidence" value="ECO:0007669"/>
    <property type="project" value="UniProtKB-KW"/>
</dbReference>
<evidence type="ECO:0000259" key="10">
    <source>
        <dbReference type="PROSITE" id="PS50893"/>
    </source>
</evidence>
<dbReference type="InterPro" id="IPR050352">
    <property type="entry name" value="ABCG_transporters"/>
</dbReference>
<evidence type="ECO:0000256" key="7">
    <source>
        <dbReference type="ARBA" id="ARBA00022989"/>
    </source>
</evidence>
<evidence type="ECO:0000256" key="1">
    <source>
        <dbReference type="ARBA" id="ARBA00004141"/>
    </source>
</evidence>
<dbReference type="OMA" id="LPCPKTY"/>
<evidence type="ECO:0000256" key="9">
    <source>
        <dbReference type="SAM" id="Phobius"/>
    </source>
</evidence>
<dbReference type="FunFam" id="3.40.50.300:FF:001077">
    <property type="entry name" value="Uncharacterized protein, isoform A"/>
    <property type="match status" value="1"/>
</dbReference>
<dbReference type="PANTHER" id="PTHR48041:SF15">
    <property type="entry name" value="FI05267P"/>
    <property type="match status" value="1"/>
</dbReference>
<dbReference type="PROSITE" id="PS00211">
    <property type="entry name" value="ABC_TRANSPORTER_1"/>
    <property type="match status" value="1"/>
</dbReference>
<gene>
    <name evidence="11" type="primary">106670072</name>
</gene>
<dbReference type="GO" id="GO:0016887">
    <property type="term" value="F:ATP hydrolysis activity"/>
    <property type="evidence" value="ECO:0007669"/>
    <property type="project" value="InterPro"/>
</dbReference>
<dbReference type="CDD" id="cd03213">
    <property type="entry name" value="ABCG_EPDR"/>
    <property type="match status" value="1"/>
</dbReference>
<evidence type="ECO:0000313" key="12">
    <source>
        <dbReference type="Proteomes" id="UP000494040"/>
    </source>
</evidence>
<dbReference type="InterPro" id="IPR017871">
    <property type="entry name" value="ABC_transporter-like_CS"/>
</dbReference>
<dbReference type="InterPro" id="IPR003593">
    <property type="entry name" value="AAA+_ATPase"/>
</dbReference>
<evidence type="ECO:0000256" key="2">
    <source>
        <dbReference type="ARBA" id="ARBA00005814"/>
    </source>
</evidence>
<keyword evidence="3" id="KW-0813">Transport</keyword>
<dbReference type="InterPro" id="IPR013525">
    <property type="entry name" value="ABC2_TM"/>
</dbReference>
<evidence type="ECO:0000256" key="4">
    <source>
        <dbReference type="ARBA" id="ARBA00022692"/>
    </source>
</evidence>
<dbReference type="PANTHER" id="PTHR48041">
    <property type="entry name" value="ABC TRANSPORTER G FAMILY MEMBER 28"/>
    <property type="match status" value="1"/>
</dbReference>
<dbReference type="EnsemblMetazoa" id="XM_014400078.2">
    <property type="protein sequence ID" value="XP_014255564.1"/>
    <property type="gene ID" value="LOC106670072"/>
</dbReference>
<dbReference type="GO" id="GO:0140359">
    <property type="term" value="F:ABC-type transporter activity"/>
    <property type="evidence" value="ECO:0007669"/>
    <property type="project" value="InterPro"/>
</dbReference>
<dbReference type="GO" id="GO:0005886">
    <property type="term" value="C:plasma membrane"/>
    <property type="evidence" value="ECO:0007669"/>
    <property type="project" value="TreeGrafter"/>
</dbReference>
<dbReference type="Gene3D" id="3.40.50.300">
    <property type="entry name" value="P-loop containing nucleotide triphosphate hydrolases"/>
    <property type="match status" value="1"/>
</dbReference>
<keyword evidence="6" id="KW-0067">ATP-binding</keyword>
<reference evidence="11" key="1">
    <citation type="submission" date="2022-01" db="UniProtKB">
        <authorList>
            <consortium name="EnsemblMetazoa"/>
        </authorList>
    </citation>
    <scope>IDENTIFICATION</scope>
</reference>
<dbReference type="Proteomes" id="UP000494040">
    <property type="component" value="Unassembled WGS sequence"/>
</dbReference>
<evidence type="ECO:0000256" key="5">
    <source>
        <dbReference type="ARBA" id="ARBA00022741"/>
    </source>
</evidence>
<feature type="domain" description="ABC transporter" evidence="10">
    <location>
        <begin position="32"/>
        <end position="270"/>
    </location>
</feature>
<feature type="transmembrane region" description="Helical" evidence="9">
    <location>
        <begin position="496"/>
        <end position="516"/>
    </location>
</feature>
<feature type="transmembrane region" description="Helical" evidence="9">
    <location>
        <begin position="358"/>
        <end position="379"/>
    </location>
</feature>
<dbReference type="SUPFAM" id="SSF52540">
    <property type="entry name" value="P-loop containing nucleoside triphosphate hydrolases"/>
    <property type="match status" value="1"/>
</dbReference>
<dbReference type="KEGG" id="clec:106670072"/>
<comment type="similarity">
    <text evidence="2">Belongs to the ABC transporter superfamily. ABCG family. Eye pigment precursor importer (TC 3.A.1.204) subfamily.</text>
</comment>
<dbReference type="SMART" id="SM00382">
    <property type="entry name" value="AAA"/>
    <property type="match status" value="1"/>
</dbReference>
<evidence type="ECO:0000256" key="3">
    <source>
        <dbReference type="ARBA" id="ARBA00022448"/>
    </source>
</evidence>
<keyword evidence="4 9" id="KW-0812">Transmembrane</keyword>
<dbReference type="PROSITE" id="PS50893">
    <property type="entry name" value="ABC_TRANSPORTER_2"/>
    <property type="match status" value="1"/>
</dbReference>
<dbReference type="OrthoDB" id="66620at2759"/>
<comment type="subcellular location">
    <subcellularLocation>
        <location evidence="1">Membrane</location>
        <topology evidence="1">Multi-pass membrane protein</topology>
    </subcellularLocation>
</comment>
<dbReference type="InterPro" id="IPR003439">
    <property type="entry name" value="ABC_transporter-like_ATP-bd"/>
</dbReference>
<sequence length="636" mass="72163">MDNLPQMQAWRKMEVKVSKMNKLLAKRAPMDIEFNDLTYTIPLGKNASKMILRGVSGYFKSGELTAILGPSGAGKSTLLNVLAGYRSEDGGGQIMVNGHPRDLNIFRKISRYIMQEDCHQKGLTVFESVMISTDLKLGTKFSQDQKQHMALEIMELLRLTKCKDTLTTKLSGGEKKRLSIAVELVDNPPVLFLDEPTTGLDDLSSSQCISLLKSLAQGGRTVICSIHTPSAKLFALFDNVYIVAEGQCVFQGLGEDIVPFLAIQGLHCPTHFNPADFILEVSSGEYGYYVDKMSAAVENGRCRRWNRKNSIEQFNREMSDAELQQLKKSADYGCSTWAQFLIIISRMFLQFWRNMSYQLLIIFMHVLIGLVIGGLFYNFGNDASKTLFNFGFCYVSMIVFMYTPMLPALVWFPMEVQLIKREHFNRWYNLNSYFMAITLSRLPMQLMCSFIYVAIVYFMTNQPMELERILKFTMIITLIALASEALGLAISSRLDIVNGIFVGPALSVPFMLLASYSFGIGSQKVPTWIWIGMQSSYLRFGIQGLVVAIYGDGRQSMVCPKEEMYCPFKAPRALLKEIGMENSDYWSAAGLLFLYLILFKLICYLILRKRLRRERSTGLAFVITRFVKSHFNLAHY</sequence>
<protein>
    <recommendedName>
        <fullName evidence="10">ABC transporter domain-containing protein</fullName>
    </recommendedName>
</protein>
<keyword evidence="8 9" id="KW-0472">Membrane</keyword>
<feature type="transmembrane region" description="Helical" evidence="9">
    <location>
        <begin position="585"/>
        <end position="607"/>
    </location>
</feature>
<feature type="transmembrane region" description="Helical" evidence="9">
    <location>
        <begin position="432"/>
        <end position="457"/>
    </location>
</feature>
<evidence type="ECO:0000256" key="8">
    <source>
        <dbReference type="ARBA" id="ARBA00023136"/>
    </source>
</evidence>
<organism evidence="11 12">
    <name type="scientific">Cimex lectularius</name>
    <name type="common">Bed bug</name>
    <name type="synonym">Acanthia lectularia</name>
    <dbReference type="NCBI Taxonomy" id="79782"/>
    <lineage>
        <taxon>Eukaryota</taxon>
        <taxon>Metazoa</taxon>
        <taxon>Ecdysozoa</taxon>
        <taxon>Arthropoda</taxon>
        <taxon>Hexapoda</taxon>
        <taxon>Insecta</taxon>
        <taxon>Pterygota</taxon>
        <taxon>Neoptera</taxon>
        <taxon>Paraneoptera</taxon>
        <taxon>Hemiptera</taxon>
        <taxon>Heteroptera</taxon>
        <taxon>Panheteroptera</taxon>
        <taxon>Cimicomorpha</taxon>
        <taxon>Cimicidae</taxon>
        <taxon>Cimex</taxon>
    </lineage>
</organism>
<keyword evidence="5" id="KW-0547">Nucleotide-binding</keyword>
<feature type="transmembrane region" description="Helical" evidence="9">
    <location>
        <begin position="391"/>
        <end position="412"/>
    </location>
</feature>
<proteinExistence type="inferred from homology"/>
<feature type="transmembrane region" description="Helical" evidence="9">
    <location>
        <begin position="469"/>
        <end position="490"/>
    </location>
</feature>
<evidence type="ECO:0000256" key="6">
    <source>
        <dbReference type="ARBA" id="ARBA00022840"/>
    </source>
</evidence>
<dbReference type="Pfam" id="PF01061">
    <property type="entry name" value="ABC2_membrane"/>
    <property type="match status" value="1"/>
</dbReference>
<name>A0A8I6TJH3_CIMLE</name>
<accession>A0A8I6TJH3</accession>
<keyword evidence="12" id="KW-1185">Reference proteome</keyword>
<keyword evidence="7 9" id="KW-1133">Transmembrane helix</keyword>